<evidence type="ECO:0000256" key="7">
    <source>
        <dbReference type="ARBA" id="ARBA00023033"/>
    </source>
</evidence>
<evidence type="ECO:0000256" key="5">
    <source>
        <dbReference type="ARBA" id="ARBA00023002"/>
    </source>
</evidence>
<reference evidence="11" key="1">
    <citation type="submission" date="2017-12" db="EMBL/GenBank/DDBJ databases">
        <authorList>
            <consortium name="DOE Joint Genome Institute"/>
            <person name="Mondo S.J."/>
            <person name="Kjaerbolling I."/>
            <person name="Vesth T.C."/>
            <person name="Frisvad J.C."/>
            <person name="Nybo J.L."/>
            <person name="Theobald S."/>
            <person name="Kuo A."/>
            <person name="Bowyer P."/>
            <person name="Matsuda Y."/>
            <person name="Lyhne E.K."/>
            <person name="Kogle M.E."/>
            <person name="Clum A."/>
            <person name="Lipzen A."/>
            <person name="Salamov A."/>
            <person name="Ngan C.Y."/>
            <person name="Daum C."/>
            <person name="Chiniquy J."/>
            <person name="Barry K."/>
            <person name="LaButti K."/>
            <person name="Haridas S."/>
            <person name="Simmons B.A."/>
            <person name="Magnuson J.K."/>
            <person name="Mortensen U.H."/>
            <person name="Larsen T.O."/>
            <person name="Grigoriev I.V."/>
            <person name="Baker S.E."/>
            <person name="Andersen M.R."/>
            <person name="Nordberg H.P."/>
            <person name="Cantor M.N."/>
            <person name="Hua S.X."/>
        </authorList>
    </citation>
    <scope>NUCLEOTIDE SEQUENCE [LARGE SCALE GENOMIC DNA]</scope>
    <source>
        <strain evidence="11">IBT 19404</strain>
    </source>
</reference>
<comment type="cofactor">
    <cofactor evidence="1">
        <name>heme</name>
        <dbReference type="ChEBI" id="CHEBI:30413"/>
    </cofactor>
</comment>
<dbReference type="Gene3D" id="1.10.630.10">
    <property type="entry name" value="Cytochrome P450"/>
    <property type="match status" value="1"/>
</dbReference>
<evidence type="ECO:0000313" key="11">
    <source>
        <dbReference type="Proteomes" id="UP000235023"/>
    </source>
</evidence>
<dbReference type="PROSITE" id="PS00086">
    <property type="entry name" value="CYTOCHROME_P450"/>
    <property type="match status" value="1"/>
</dbReference>
<evidence type="ECO:0000256" key="8">
    <source>
        <dbReference type="RuleBase" id="RU000461"/>
    </source>
</evidence>
<dbReference type="GO" id="GO:0020037">
    <property type="term" value="F:heme binding"/>
    <property type="evidence" value="ECO:0007669"/>
    <property type="project" value="InterPro"/>
</dbReference>
<dbReference type="CDD" id="cd11063">
    <property type="entry name" value="CYP52"/>
    <property type="match status" value="1"/>
</dbReference>
<dbReference type="PRINTS" id="PR01239">
    <property type="entry name" value="EP450IICYP52"/>
</dbReference>
<dbReference type="PANTHER" id="PTHR24287:SF1">
    <property type="entry name" value="P450, PUTATIVE (EUROFUNG)-RELATED"/>
    <property type="match status" value="1"/>
</dbReference>
<dbReference type="InterPro" id="IPR001128">
    <property type="entry name" value="Cyt_P450"/>
</dbReference>
<accession>A0A2J5HVI2</accession>
<evidence type="ECO:0000256" key="6">
    <source>
        <dbReference type="ARBA" id="ARBA00023004"/>
    </source>
</evidence>
<evidence type="ECO:0000313" key="10">
    <source>
        <dbReference type="EMBL" id="PLN81395.1"/>
    </source>
</evidence>
<keyword evidence="5 8" id="KW-0560">Oxidoreductase</keyword>
<dbReference type="InterPro" id="IPR047146">
    <property type="entry name" value="Cyt_P450_E_CYP52_fungi"/>
</dbReference>
<dbReference type="EMBL" id="KZ559537">
    <property type="protein sequence ID" value="PLN81395.1"/>
    <property type="molecule type" value="Genomic_DNA"/>
</dbReference>
<dbReference type="Proteomes" id="UP000235023">
    <property type="component" value="Unassembled WGS sequence"/>
</dbReference>
<dbReference type="AlphaFoldDB" id="A0A2J5HVI2"/>
<keyword evidence="6 8" id="KW-0408">Iron</keyword>
<dbReference type="OrthoDB" id="1470350at2759"/>
<dbReference type="PRINTS" id="PR00385">
    <property type="entry name" value="P450"/>
</dbReference>
<sequence length="520" mass="59702">MYGLNDSIALLAVFFTFYVLYSVVTLLLDRRKAKALGCQPVHVQKNRLPLGWDLLQRFKAADAAGTLPEDMATLFRETGHRTFRASMLGSTFVNTVEPKNIQALLATQFRDFGLGDLRRRTFFPMLGNGIFTADGKYWEHSRAMIRPQFVRDQISNLEMEEIHVQELLQHLSAGADGWTGPINLTPLFFRLTLDSATEFLFGTSVYSQRQQATADDDDQFEWKDLATSFDIGTKILGERSQLFEFYWLHNPKIFRDSIKEVHRFADFCVQNALQRFHDSKQAPTVSSTSKQKYTFLDELVKVTQEPIELRSQLLNMLLAGRDTTASLLSWTFWLLARHPAVFNKLRMDIIDSFGPYERTDRMSFSSLKSCTYLQHVLNEVLRLYPAVPMNSRRAAKDTTLPVGGGKDGMSPIFVKKGEEVGYYVCVMHRMKEFWGPDADEFNPDRWASRKHSWEYLPFNGGPRICPGQQFALTEAGYVVVRLLQRFDQMRLEDGFSAPPAHRLGLTDAPEDYTIYLHEMK</sequence>
<proteinExistence type="inferred from homology"/>
<keyword evidence="7 8" id="KW-0503">Monooxygenase</keyword>
<comment type="similarity">
    <text evidence="2 8">Belongs to the cytochrome P450 family.</text>
</comment>
<dbReference type="GO" id="GO:0016712">
    <property type="term" value="F:oxidoreductase activity, acting on paired donors, with incorporation or reduction of molecular oxygen, reduced flavin or flavoprotein as one donor, and incorporation of one atom of oxygen"/>
    <property type="evidence" value="ECO:0007669"/>
    <property type="project" value="InterPro"/>
</dbReference>
<dbReference type="SUPFAM" id="SSF48264">
    <property type="entry name" value="Cytochrome P450"/>
    <property type="match status" value="1"/>
</dbReference>
<dbReference type="Pfam" id="PF00067">
    <property type="entry name" value="p450"/>
    <property type="match status" value="1"/>
</dbReference>
<keyword evidence="9" id="KW-0472">Membrane</keyword>
<dbReference type="InterPro" id="IPR036396">
    <property type="entry name" value="Cyt_P450_sf"/>
</dbReference>
<dbReference type="PANTHER" id="PTHR24287">
    <property type="entry name" value="P450, PUTATIVE (EUROFUNG)-RELATED"/>
    <property type="match status" value="1"/>
</dbReference>
<feature type="transmembrane region" description="Helical" evidence="9">
    <location>
        <begin position="6"/>
        <end position="28"/>
    </location>
</feature>
<keyword evidence="3 8" id="KW-0349">Heme</keyword>
<evidence type="ECO:0000256" key="3">
    <source>
        <dbReference type="ARBA" id="ARBA00022617"/>
    </source>
</evidence>
<keyword evidence="9" id="KW-1133">Transmembrane helix</keyword>
<organism evidence="10 11">
    <name type="scientific">Aspergillus taichungensis</name>
    <dbReference type="NCBI Taxonomy" id="482145"/>
    <lineage>
        <taxon>Eukaryota</taxon>
        <taxon>Fungi</taxon>
        <taxon>Dikarya</taxon>
        <taxon>Ascomycota</taxon>
        <taxon>Pezizomycotina</taxon>
        <taxon>Eurotiomycetes</taxon>
        <taxon>Eurotiomycetidae</taxon>
        <taxon>Eurotiales</taxon>
        <taxon>Aspergillaceae</taxon>
        <taxon>Aspergillus</taxon>
        <taxon>Aspergillus subgen. Circumdati</taxon>
    </lineage>
</organism>
<evidence type="ECO:0000256" key="1">
    <source>
        <dbReference type="ARBA" id="ARBA00001971"/>
    </source>
</evidence>
<dbReference type="GO" id="GO:0005506">
    <property type="term" value="F:iron ion binding"/>
    <property type="evidence" value="ECO:0007669"/>
    <property type="project" value="InterPro"/>
</dbReference>
<gene>
    <name evidence="10" type="ORF">BDW42DRAFT_97503</name>
</gene>
<evidence type="ECO:0000256" key="9">
    <source>
        <dbReference type="SAM" id="Phobius"/>
    </source>
</evidence>
<name>A0A2J5HVI2_9EURO</name>
<keyword evidence="9" id="KW-0812">Transmembrane</keyword>
<dbReference type="InterPro" id="IPR002974">
    <property type="entry name" value="Cyt_P450_E_CYP52_ascomycetes"/>
</dbReference>
<keyword evidence="4 8" id="KW-0479">Metal-binding</keyword>
<dbReference type="InterPro" id="IPR017972">
    <property type="entry name" value="Cyt_P450_CS"/>
</dbReference>
<evidence type="ECO:0000256" key="2">
    <source>
        <dbReference type="ARBA" id="ARBA00010617"/>
    </source>
</evidence>
<keyword evidence="11" id="KW-1185">Reference proteome</keyword>
<evidence type="ECO:0000256" key="4">
    <source>
        <dbReference type="ARBA" id="ARBA00022723"/>
    </source>
</evidence>
<protein>
    <submittedName>
        <fullName evidence="10">Cytochrome P450</fullName>
    </submittedName>
</protein>